<name>A0AAV4B1D5_9GAST</name>
<dbReference type="EMBL" id="BLXT01004371">
    <property type="protein sequence ID" value="GFO12179.1"/>
    <property type="molecule type" value="Genomic_DNA"/>
</dbReference>
<comment type="caution">
    <text evidence="2">The sequence shown here is derived from an EMBL/GenBank/DDBJ whole genome shotgun (WGS) entry which is preliminary data.</text>
</comment>
<proteinExistence type="predicted"/>
<dbReference type="Proteomes" id="UP000735302">
    <property type="component" value="Unassembled WGS sequence"/>
</dbReference>
<feature type="compositionally biased region" description="Basic and acidic residues" evidence="1">
    <location>
        <begin position="17"/>
        <end position="27"/>
    </location>
</feature>
<gene>
    <name evidence="2" type="ORF">PoB_003868400</name>
</gene>
<evidence type="ECO:0000313" key="3">
    <source>
        <dbReference type="Proteomes" id="UP000735302"/>
    </source>
</evidence>
<sequence length="124" mass="14318">MSNRIKKGSGPKQGTVIERKNNKEIQRAHGGKKRSPHRETLETAGAKINLRGQANQNSHLSENYDHAKRLGRKAPRGWGRLAEPDRSRRTGIVTNRRIRTNLYVRAQMARTQKKEKRKEKKWTA</sequence>
<accession>A0AAV4B1D5</accession>
<evidence type="ECO:0000256" key="1">
    <source>
        <dbReference type="SAM" id="MobiDB-lite"/>
    </source>
</evidence>
<keyword evidence="3" id="KW-1185">Reference proteome</keyword>
<organism evidence="2 3">
    <name type="scientific">Plakobranchus ocellatus</name>
    <dbReference type="NCBI Taxonomy" id="259542"/>
    <lineage>
        <taxon>Eukaryota</taxon>
        <taxon>Metazoa</taxon>
        <taxon>Spiralia</taxon>
        <taxon>Lophotrochozoa</taxon>
        <taxon>Mollusca</taxon>
        <taxon>Gastropoda</taxon>
        <taxon>Heterobranchia</taxon>
        <taxon>Euthyneura</taxon>
        <taxon>Panpulmonata</taxon>
        <taxon>Sacoglossa</taxon>
        <taxon>Placobranchoidea</taxon>
        <taxon>Plakobranchidae</taxon>
        <taxon>Plakobranchus</taxon>
    </lineage>
</organism>
<evidence type="ECO:0000313" key="2">
    <source>
        <dbReference type="EMBL" id="GFO12179.1"/>
    </source>
</evidence>
<dbReference type="AlphaFoldDB" id="A0AAV4B1D5"/>
<reference evidence="2 3" key="1">
    <citation type="journal article" date="2021" name="Elife">
        <title>Chloroplast acquisition without the gene transfer in kleptoplastic sea slugs, Plakobranchus ocellatus.</title>
        <authorList>
            <person name="Maeda T."/>
            <person name="Takahashi S."/>
            <person name="Yoshida T."/>
            <person name="Shimamura S."/>
            <person name="Takaki Y."/>
            <person name="Nagai Y."/>
            <person name="Toyoda A."/>
            <person name="Suzuki Y."/>
            <person name="Arimoto A."/>
            <person name="Ishii H."/>
            <person name="Satoh N."/>
            <person name="Nishiyama T."/>
            <person name="Hasebe M."/>
            <person name="Maruyama T."/>
            <person name="Minagawa J."/>
            <person name="Obokata J."/>
            <person name="Shigenobu S."/>
        </authorList>
    </citation>
    <scope>NUCLEOTIDE SEQUENCE [LARGE SCALE GENOMIC DNA]</scope>
</reference>
<feature type="compositionally biased region" description="Polar residues" evidence="1">
    <location>
        <begin position="52"/>
        <end position="61"/>
    </location>
</feature>
<feature type="region of interest" description="Disordered" evidence="1">
    <location>
        <begin position="1"/>
        <end position="92"/>
    </location>
</feature>
<protein>
    <submittedName>
        <fullName evidence="2">Uncharacterized protein</fullName>
    </submittedName>
</protein>